<organism evidence="2 3">
    <name type="scientific">Paramarasmius palmivorus</name>
    <dbReference type="NCBI Taxonomy" id="297713"/>
    <lineage>
        <taxon>Eukaryota</taxon>
        <taxon>Fungi</taxon>
        <taxon>Dikarya</taxon>
        <taxon>Basidiomycota</taxon>
        <taxon>Agaricomycotina</taxon>
        <taxon>Agaricomycetes</taxon>
        <taxon>Agaricomycetidae</taxon>
        <taxon>Agaricales</taxon>
        <taxon>Marasmiineae</taxon>
        <taxon>Marasmiaceae</taxon>
        <taxon>Paramarasmius</taxon>
    </lineage>
</organism>
<keyword evidence="1" id="KW-1133">Transmembrane helix</keyword>
<dbReference type="GO" id="GO:0005739">
    <property type="term" value="C:mitochondrion"/>
    <property type="evidence" value="ECO:0007669"/>
    <property type="project" value="GOC"/>
</dbReference>
<dbReference type="Proteomes" id="UP001383192">
    <property type="component" value="Unassembled WGS sequence"/>
</dbReference>
<accession>A0AAW0DFT5</accession>
<name>A0AAW0DFT5_9AGAR</name>
<dbReference type="InterPro" id="IPR019182">
    <property type="entry name" value="Cytochrome_b-c1_su10_fun"/>
</dbReference>
<keyword evidence="3" id="KW-1185">Reference proteome</keyword>
<dbReference type="AlphaFoldDB" id="A0AAW0DFT5"/>
<keyword evidence="1" id="KW-0472">Membrane</keyword>
<keyword evidence="1" id="KW-0812">Transmembrane</keyword>
<gene>
    <name evidence="2" type="ORF">VNI00_005869</name>
</gene>
<dbReference type="GO" id="GO:0006122">
    <property type="term" value="P:mitochondrial electron transport, ubiquinol to cytochrome c"/>
    <property type="evidence" value="ECO:0007669"/>
    <property type="project" value="InterPro"/>
</dbReference>
<dbReference type="PANTHER" id="PTHR28254">
    <property type="entry name" value="CYTOCHROME B-C1 COMPLEX SUBUNIT 10"/>
    <property type="match status" value="1"/>
</dbReference>
<evidence type="ECO:0000313" key="2">
    <source>
        <dbReference type="EMBL" id="KAK7049268.1"/>
    </source>
</evidence>
<protein>
    <submittedName>
        <fullName evidence="2">Uncharacterized protein</fullName>
    </submittedName>
</protein>
<comment type="caution">
    <text evidence="2">The sequence shown here is derived from an EMBL/GenBank/DDBJ whole genome shotgun (WGS) entry which is preliminary data.</text>
</comment>
<reference evidence="2 3" key="1">
    <citation type="submission" date="2024-01" db="EMBL/GenBank/DDBJ databases">
        <title>A draft genome for a cacao thread blight-causing isolate of Paramarasmius palmivorus.</title>
        <authorList>
            <person name="Baruah I.K."/>
            <person name="Bukari Y."/>
            <person name="Amoako-Attah I."/>
            <person name="Meinhardt L.W."/>
            <person name="Bailey B.A."/>
            <person name="Cohen S.P."/>
        </authorList>
    </citation>
    <scope>NUCLEOTIDE SEQUENCE [LARGE SCALE GENOMIC DNA]</scope>
    <source>
        <strain evidence="2 3">GH-12</strain>
    </source>
</reference>
<feature type="transmembrane region" description="Helical" evidence="1">
    <location>
        <begin position="26"/>
        <end position="47"/>
    </location>
</feature>
<dbReference type="PANTHER" id="PTHR28254:SF1">
    <property type="entry name" value="CYTOCHROME B-C1 COMPLEX SUBUNIT 10, MITOCHONDRIAL"/>
    <property type="match status" value="1"/>
</dbReference>
<proteinExistence type="predicted"/>
<dbReference type="EMBL" id="JAYKXP010000017">
    <property type="protein sequence ID" value="KAK7049268.1"/>
    <property type="molecule type" value="Genomic_DNA"/>
</dbReference>
<evidence type="ECO:0000313" key="3">
    <source>
        <dbReference type="Proteomes" id="UP001383192"/>
    </source>
</evidence>
<dbReference type="Pfam" id="PF09796">
    <property type="entry name" value="QCR10"/>
    <property type="match status" value="1"/>
</dbReference>
<evidence type="ECO:0000256" key="1">
    <source>
        <dbReference type="SAM" id="Phobius"/>
    </source>
</evidence>
<sequence length="90" mass="9663">MARLIVQPRTPVQHTLSVASRWAPSLGAWGAGAGAAAVLFLSVTPLFKREVLIKVPVVSSVLSISDLQRLTTSQLGNYFEDKTPASDKPF</sequence>